<keyword evidence="3" id="KW-1185">Reference proteome</keyword>
<dbReference type="InterPro" id="IPR037523">
    <property type="entry name" value="VOC_core"/>
</dbReference>
<dbReference type="Gene3D" id="3.10.180.10">
    <property type="entry name" value="2,3-Dihydroxybiphenyl 1,2-Dioxygenase, domain 1"/>
    <property type="match status" value="1"/>
</dbReference>
<dbReference type="Proteomes" id="UP001285521">
    <property type="component" value="Unassembled WGS sequence"/>
</dbReference>
<protein>
    <submittedName>
        <fullName evidence="2">VOC family protein</fullName>
    </submittedName>
</protein>
<feature type="domain" description="VOC" evidence="1">
    <location>
        <begin position="4"/>
        <end position="125"/>
    </location>
</feature>
<proteinExistence type="predicted"/>
<dbReference type="Pfam" id="PF00903">
    <property type="entry name" value="Glyoxalase"/>
    <property type="match status" value="1"/>
</dbReference>
<reference evidence="2 3" key="1">
    <citation type="submission" date="2023-11" db="EMBL/GenBank/DDBJ databases">
        <title>Lentzea sokolovensis, sp. nov., Lentzea kristufkii, sp. nov., and Lentzea miocenensis, sp. nov., rare actinobacteria from Sokolov Coal Basin, Miocene lacustrine sediment, Czech Republic.</title>
        <authorList>
            <person name="Lara A."/>
            <person name="Kotroba L."/>
            <person name="Nouioui I."/>
            <person name="Neumann-Schaal M."/>
            <person name="Mast Y."/>
            <person name="Chronakova A."/>
        </authorList>
    </citation>
    <scope>NUCLEOTIDE SEQUENCE [LARGE SCALE GENOMIC DNA]</scope>
    <source>
        <strain evidence="2 3">BCCO 10_0856</strain>
    </source>
</reference>
<organism evidence="2 3">
    <name type="scientific">Lentzea miocenica</name>
    <dbReference type="NCBI Taxonomy" id="3095431"/>
    <lineage>
        <taxon>Bacteria</taxon>
        <taxon>Bacillati</taxon>
        <taxon>Actinomycetota</taxon>
        <taxon>Actinomycetes</taxon>
        <taxon>Pseudonocardiales</taxon>
        <taxon>Pseudonocardiaceae</taxon>
        <taxon>Lentzea</taxon>
    </lineage>
</organism>
<comment type="caution">
    <text evidence="2">The sequence shown here is derived from an EMBL/GenBank/DDBJ whole genome shotgun (WGS) entry which is preliminary data.</text>
</comment>
<dbReference type="SUPFAM" id="SSF54593">
    <property type="entry name" value="Glyoxalase/Bleomycin resistance protein/Dihydroxybiphenyl dioxygenase"/>
    <property type="match status" value="1"/>
</dbReference>
<dbReference type="InterPro" id="IPR029068">
    <property type="entry name" value="Glyas_Bleomycin-R_OHBP_Dase"/>
</dbReference>
<dbReference type="PROSITE" id="PS51819">
    <property type="entry name" value="VOC"/>
    <property type="match status" value="1"/>
</dbReference>
<gene>
    <name evidence="2" type="ORF">SK803_40340</name>
</gene>
<evidence type="ECO:0000259" key="1">
    <source>
        <dbReference type="PROSITE" id="PS51819"/>
    </source>
</evidence>
<reference evidence="2 3" key="2">
    <citation type="submission" date="2023-11" db="EMBL/GenBank/DDBJ databases">
        <authorList>
            <person name="Lara A.C."/>
            <person name="Chronakova A."/>
        </authorList>
    </citation>
    <scope>NUCLEOTIDE SEQUENCE [LARGE SCALE GENOMIC DNA]</scope>
    <source>
        <strain evidence="2 3">BCCO 10_0856</strain>
    </source>
</reference>
<sequence>MLTATKTTTMLPVEDPERAGRFYTDALGLKPVATAPDGTRIFALGQGDALGLMPAEKGAQTGHTVISFEVPDLESEIRELEDKGVHFEDYDLPDFKTVNHIAVMGNERAAWFTDTEGNILCLHELLGDEA</sequence>
<dbReference type="InterPro" id="IPR004360">
    <property type="entry name" value="Glyas_Fos-R_dOase_dom"/>
</dbReference>
<dbReference type="EMBL" id="JAXAVW010000045">
    <property type="protein sequence ID" value="MDX8036482.1"/>
    <property type="molecule type" value="Genomic_DNA"/>
</dbReference>
<accession>A0ABU4TE62</accession>
<dbReference type="RefSeq" id="WP_319971479.1">
    <property type="nucleotide sequence ID" value="NZ_JAXAVW010000045.1"/>
</dbReference>
<name>A0ABU4TE62_9PSEU</name>
<evidence type="ECO:0000313" key="2">
    <source>
        <dbReference type="EMBL" id="MDX8036482.1"/>
    </source>
</evidence>
<evidence type="ECO:0000313" key="3">
    <source>
        <dbReference type="Proteomes" id="UP001285521"/>
    </source>
</evidence>